<feature type="transmembrane region" description="Helical" evidence="1">
    <location>
        <begin position="12"/>
        <end position="30"/>
    </location>
</feature>
<keyword evidence="1" id="KW-0472">Membrane</keyword>
<dbReference type="EMBL" id="JBHUHX010000040">
    <property type="protein sequence ID" value="MFD2113080.1"/>
    <property type="molecule type" value="Genomic_DNA"/>
</dbReference>
<feature type="domain" description="Inner membrane protein YgaP-like transmembrane" evidence="2">
    <location>
        <begin position="5"/>
        <end position="63"/>
    </location>
</feature>
<keyword evidence="1" id="KW-0812">Transmembrane</keyword>
<gene>
    <name evidence="3" type="ORF">ACFSJC_14610</name>
</gene>
<sequence length="66" mass="6974">MTLPKNVGTMDRNIRLAVAGVLILAGLMTSSVILDILGLIVLATGAFGTCLAYIPLKIDTTEKKED</sequence>
<protein>
    <submittedName>
        <fullName evidence="3">DUF2892 domain-containing protein</fullName>
    </submittedName>
</protein>
<keyword evidence="4" id="KW-1185">Reference proteome</keyword>
<evidence type="ECO:0000256" key="1">
    <source>
        <dbReference type="SAM" id="Phobius"/>
    </source>
</evidence>
<dbReference type="InterPro" id="IPR021309">
    <property type="entry name" value="YgaP-like_TM"/>
</dbReference>
<reference evidence="4" key="1">
    <citation type="journal article" date="2019" name="Int. J. Syst. Evol. Microbiol.">
        <title>The Global Catalogue of Microorganisms (GCM) 10K type strain sequencing project: providing services to taxonomists for standard genome sequencing and annotation.</title>
        <authorList>
            <consortium name="The Broad Institute Genomics Platform"/>
            <consortium name="The Broad Institute Genome Sequencing Center for Infectious Disease"/>
            <person name="Wu L."/>
            <person name="Ma J."/>
        </authorList>
    </citation>
    <scope>NUCLEOTIDE SEQUENCE [LARGE SCALE GENOMIC DNA]</scope>
    <source>
        <strain evidence="4">KACC 12597</strain>
    </source>
</reference>
<dbReference type="Proteomes" id="UP001597337">
    <property type="component" value="Unassembled WGS sequence"/>
</dbReference>
<dbReference type="Pfam" id="PF11127">
    <property type="entry name" value="YgaP-like_TM"/>
    <property type="match status" value="1"/>
</dbReference>
<accession>A0ABW4YBD4</accession>
<evidence type="ECO:0000313" key="3">
    <source>
        <dbReference type="EMBL" id="MFD2113080.1"/>
    </source>
</evidence>
<dbReference type="RefSeq" id="WP_386027754.1">
    <property type="nucleotide sequence ID" value="NZ_JBHUHX010000040.1"/>
</dbReference>
<keyword evidence="1" id="KW-1133">Transmembrane helix</keyword>
<name>A0ABW4YBD4_9GAMM</name>
<evidence type="ECO:0000259" key="2">
    <source>
        <dbReference type="Pfam" id="PF11127"/>
    </source>
</evidence>
<feature type="transmembrane region" description="Helical" evidence="1">
    <location>
        <begin position="36"/>
        <end position="56"/>
    </location>
</feature>
<evidence type="ECO:0000313" key="4">
    <source>
        <dbReference type="Proteomes" id="UP001597337"/>
    </source>
</evidence>
<proteinExistence type="predicted"/>
<comment type="caution">
    <text evidence="3">The sequence shown here is derived from an EMBL/GenBank/DDBJ whole genome shotgun (WGS) entry which is preliminary data.</text>
</comment>
<organism evidence="3 4">
    <name type="scientific">Thiorhodococcus fuscus</name>
    <dbReference type="NCBI Taxonomy" id="527200"/>
    <lineage>
        <taxon>Bacteria</taxon>
        <taxon>Pseudomonadati</taxon>
        <taxon>Pseudomonadota</taxon>
        <taxon>Gammaproteobacteria</taxon>
        <taxon>Chromatiales</taxon>
        <taxon>Chromatiaceae</taxon>
        <taxon>Thiorhodococcus</taxon>
    </lineage>
</organism>